<evidence type="ECO:0000259" key="2">
    <source>
        <dbReference type="Pfam" id="PF07940"/>
    </source>
</evidence>
<dbReference type="InterPro" id="IPR008929">
    <property type="entry name" value="Chondroitin_lyas"/>
</dbReference>
<comment type="subcellular location">
    <subcellularLocation>
        <location evidence="1">Cell envelope</location>
    </subcellularLocation>
</comment>
<protein>
    <submittedName>
        <fullName evidence="3">Uncharacterized conserved protein, heparinase superfamily</fullName>
    </submittedName>
</protein>
<proteinExistence type="predicted"/>
<dbReference type="RefSeq" id="WP_079649309.1">
    <property type="nucleotide sequence ID" value="NZ_FUYM01000007.1"/>
</dbReference>
<dbReference type="OrthoDB" id="9787373at2"/>
<evidence type="ECO:0000313" key="3">
    <source>
        <dbReference type="EMBL" id="SKB87407.1"/>
    </source>
</evidence>
<reference evidence="4" key="1">
    <citation type="submission" date="2017-02" db="EMBL/GenBank/DDBJ databases">
        <authorList>
            <person name="Varghese N."/>
            <person name="Submissions S."/>
        </authorList>
    </citation>
    <scope>NUCLEOTIDE SEQUENCE [LARGE SCALE GENOMIC DNA]</scope>
    <source>
        <strain evidence="4">UM2</strain>
    </source>
</reference>
<dbReference type="GO" id="GO:0030313">
    <property type="term" value="C:cell envelope"/>
    <property type="evidence" value="ECO:0007669"/>
    <property type="project" value="UniProtKB-SubCell"/>
</dbReference>
<keyword evidence="4" id="KW-1185">Reference proteome</keyword>
<evidence type="ECO:0000313" key="4">
    <source>
        <dbReference type="Proteomes" id="UP000189818"/>
    </source>
</evidence>
<dbReference type="AlphaFoldDB" id="A0A1T5ETY5"/>
<organism evidence="3 4">
    <name type="scientific">Rhizorhabdus histidinilytica</name>
    <dbReference type="NCBI Taxonomy" id="439228"/>
    <lineage>
        <taxon>Bacteria</taxon>
        <taxon>Pseudomonadati</taxon>
        <taxon>Pseudomonadota</taxon>
        <taxon>Alphaproteobacteria</taxon>
        <taxon>Sphingomonadales</taxon>
        <taxon>Sphingomonadaceae</taxon>
        <taxon>Rhizorhabdus</taxon>
    </lineage>
</organism>
<dbReference type="Pfam" id="PF07940">
    <property type="entry name" value="Hepar_II_III_C"/>
    <property type="match status" value="1"/>
</dbReference>
<dbReference type="STRING" id="439228.SAMN06295920_107219"/>
<dbReference type="InterPro" id="IPR012480">
    <property type="entry name" value="Hepar_II_III_C"/>
</dbReference>
<accession>A0A1T5ETY5</accession>
<evidence type="ECO:0000256" key="1">
    <source>
        <dbReference type="ARBA" id="ARBA00004196"/>
    </source>
</evidence>
<gene>
    <name evidence="3" type="ORF">SAMN06295920_107219</name>
</gene>
<dbReference type="GO" id="GO:0016829">
    <property type="term" value="F:lyase activity"/>
    <property type="evidence" value="ECO:0007669"/>
    <property type="project" value="InterPro"/>
</dbReference>
<feature type="domain" description="Heparinase II/III-like C-terminal" evidence="2">
    <location>
        <begin position="326"/>
        <end position="569"/>
    </location>
</feature>
<dbReference type="EMBL" id="FUYM01000007">
    <property type="protein sequence ID" value="SKB87407.1"/>
    <property type="molecule type" value="Genomic_DNA"/>
</dbReference>
<dbReference type="Gene3D" id="1.50.10.100">
    <property type="entry name" value="Chondroitin AC/alginate lyase"/>
    <property type="match status" value="1"/>
</dbReference>
<dbReference type="Proteomes" id="UP000189818">
    <property type="component" value="Unassembled WGS sequence"/>
</dbReference>
<name>A0A1T5ETY5_9SPHN</name>
<dbReference type="Gene3D" id="2.70.98.70">
    <property type="match status" value="1"/>
</dbReference>
<sequence length="575" mass="62023">MSDTGGSGFDDRVEPGRRLIRVEHDRSHSLAERLAGRFHALAWRTPVHGLRLRGRYPLKLYDVPPDPIEGLVRLGGAMLDGEILWQGESVAIESYDFRPRAMSAAFSDHLQSFAWLRDLNAAGPRQRVAPIAELLTGRWLGAFGKQIHEAAWRPDLWGRRILFWGCHAPLIMSSDELRAPVLNALARGAKHLDRSADKAAPGLPRVAAWAGVIAAGLLIPGGEPRQLHGEKGMERALAVALHGDGGIVSRSPVEQMDLIGLLAMLRRYYEMRGQRLPAPIGDAIARAVPPLLGLTLGDGGLSSWQGAAPIDGGRIDAIVAASGGRARPLRQSRDWGYQRLSVGHSRLVADAAPPPVSRFATHACASTLAFEMSDGPWRLIVNCGGGRGANNALHPDLAQALRSTAAHSTLVLADSNSTAIHGDGTLGKGVTEVEIERQEDMHGSSIDMRHDGYVRRFGFSHRRRIVIGQGGREVRGQDMLIPEGRRARGDGADYAIRFHLAPEVDVSATADGSGALLRIAGGALWRFRVTGGEVGIEDSLWIDSRGRPQATRQLVIAGTAAAEGIDVNWMLARSE</sequence>